<proteinExistence type="inferred from homology"/>
<evidence type="ECO:0000256" key="8">
    <source>
        <dbReference type="ARBA" id="ARBA00023264"/>
    </source>
</evidence>
<dbReference type="Gene3D" id="3.40.50.10330">
    <property type="entry name" value="Probable inorganic polyphosphate/atp-NAD kinase, domain 1"/>
    <property type="match status" value="1"/>
</dbReference>
<keyword evidence="7" id="KW-0443">Lipid metabolism</keyword>
<comment type="cofactor">
    <cofactor evidence="1">
        <name>Mg(2+)</name>
        <dbReference type="ChEBI" id="CHEBI:18420"/>
    </cofactor>
</comment>
<dbReference type="EMBL" id="CP102487">
    <property type="protein sequence ID" value="UUX58749.1"/>
    <property type="molecule type" value="Genomic_DNA"/>
</dbReference>
<dbReference type="Proteomes" id="UP001060018">
    <property type="component" value="Chromosome"/>
</dbReference>
<evidence type="ECO:0000313" key="11">
    <source>
        <dbReference type="EMBL" id="UUX58749.1"/>
    </source>
</evidence>
<evidence type="ECO:0000313" key="12">
    <source>
        <dbReference type="Proteomes" id="UP000320717"/>
    </source>
</evidence>
<dbReference type="Pfam" id="PF00781">
    <property type="entry name" value="DAGK_cat"/>
    <property type="match status" value="1"/>
</dbReference>
<dbReference type="InterPro" id="IPR001206">
    <property type="entry name" value="Diacylglycerol_kinase_cat_dom"/>
</dbReference>
<keyword evidence="5 11" id="KW-0418">Kinase</keyword>
<dbReference type="GO" id="GO:0008654">
    <property type="term" value="P:phospholipid biosynthetic process"/>
    <property type="evidence" value="ECO:0007669"/>
    <property type="project" value="UniProtKB-KW"/>
</dbReference>
<dbReference type="InterPro" id="IPR050187">
    <property type="entry name" value="Lipid_Phosphate_FormReg"/>
</dbReference>
<evidence type="ECO:0000256" key="5">
    <source>
        <dbReference type="ARBA" id="ARBA00022777"/>
    </source>
</evidence>
<keyword evidence="12" id="KW-1185">Reference proteome</keyword>
<evidence type="ECO:0000256" key="2">
    <source>
        <dbReference type="ARBA" id="ARBA00005983"/>
    </source>
</evidence>
<evidence type="ECO:0000313" key="10">
    <source>
        <dbReference type="EMBL" id="QDY66635.1"/>
    </source>
</evidence>
<dbReference type="InterPro" id="IPR017438">
    <property type="entry name" value="ATP-NAD_kinase_N"/>
</dbReference>
<evidence type="ECO:0000256" key="7">
    <source>
        <dbReference type="ARBA" id="ARBA00023209"/>
    </source>
</evidence>
<keyword evidence="3" id="KW-0808">Transferase</keyword>
<reference evidence="11" key="2">
    <citation type="journal article" date="2022" name="Pest Manag. Sci.">
        <title>Glutamicibacter halophytocola-mediated host fitness of potato tuber moth on Solanaceae crops.</title>
        <authorList>
            <person name="Wang W."/>
            <person name="Xiao G."/>
            <person name="Du G."/>
            <person name="Chang L."/>
            <person name="Yang Y."/>
            <person name="Ye J."/>
            <person name="Chen B."/>
        </authorList>
    </citation>
    <scope>NUCLEOTIDE SEQUENCE</scope>
    <source>
        <strain evidence="11">S2</strain>
    </source>
</reference>
<keyword evidence="7" id="KW-0444">Lipid biosynthesis</keyword>
<name>A0A5B8I1S3_9MICC</name>
<comment type="similarity">
    <text evidence="2">Belongs to the diacylglycerol/lipid kinase family.</text>
</comment>
<dbReference type="PANTHER" id="PTHR12358:SF106">
    <property type="entry name" value="LIPID KINASE YEGS"/>
    <property type="match status" value="1"/>
</dbReference>
<dbReference type="Gene3D" id="2.60.200.40">
    <property type="match status" value="1"/>
</dbReference>
<reference evidence="10 12" key="1">
    <citation type="submission" date="2019-07" db="EMBL/GenBank/DDBJ databases">
        <title>Complete Genome Sequence of drought tolerant Plant Growth-Promoting Rhizobacterium Glutamicibacter halophytocola DR408.</title>
        <authorList>
            <person name="Nishu S.D."/>
            <person name="Lee T.K."/>
        </authorList>
    </citation>
    <scope>NUCLEOTIDE SEQUENCE [LARGE SCALE GENOMIC DNA]</scope>
    <source>
        <strain evidence="10 12">DR408</strain>
    </source>
</reference>
<sequence>MRNPQSPVQKLSVERLPVAAVIINPGKFSRRTQLEEFAQFITQCFIAEGWSQPIFMETTAQSRGTAEALQAQTLGVDMVVAAGGDGTVRTVAEQLIGAQTPLGILPMGTGNLLARGLGIPRRALGQAVSVICQGDTQLIDAGWLEVDREDSGQFAERHLFLVMCGMGFDAAVVAGAGENLKRQLGHAAYIVSAFSSIFRPTGATTVSNEHGMQRSKSTRGVMVGNFGTLTMGLRIMPQADPSDGLLDAITLAPHTAVDWARLIWDVATGQANSRKYVTRTRGQSIEVRSALQEPLQVDGDWIGAAYGYRCTLQPQSLMIKCPNARNPRHEAPALQSGMTA</sequence>
<evidence type="ECO:0000256" key="3">
    <source>
        <dbReference type="ARBA" id="ARBA00022679"/>
    </source>
</evidence>
<dbReference type="EMBL" id="CP042260">
    <property type="protein sequence ID" value="QDY66635.1"/>
    <property type="molecule type" value="Genomic_DNA"/>
</dbReference>
<dbReference type="PANTHER" id="PTHR12358">
    <property type="entry name" value="SPHINGOSINE KINASE"/>
    <property type="match status" value="1"/>
</dbReference>
<dbReference type="InterPro" id="IPR045540">
    <property type="entry name" value="YegS/DAGK_C"/>
</dbReference>
<keyword evidence="4" id="KW-0547">Nucleotide-binding</keyword>
<evidence type="ECO:0000259" key="9">
    <source>
        <dbReference type="PROSITE" id="PS50146"/>
    </source>
</evidence>
<evidence type="ECO:0000256" key="6">
    <source>
        <dbReference type="ARBA" id="ARBA00022840"/>
    </source>
</evidence>
<accession>A0A5B8I1S3</accession>
<keyword evidence="6" id="KW-0067">ATP-binding</keyword>
<dbReference type="GO" id="GO:0016301">
    <property type="term" value="F:kinase activity"/>
    <property type="evidence" value="ECO:0007669"/>
    <property type="project" value="UniProtKB-KW"/>
</dbReference>
<dbReference type="PROSITE" id="PS50146">
    <property type="entry name" value="DAGK"/>
    <property type="match status" value="1"/>
</dbReference>
<dbReference type="InterPro" id="IPR016064">
    <property type="entry name" value="NAD/diacylglycerol_kinase_sf"/>
</dbReference>
<gene>
    <name evidence="10" type="ORF">FQA45_10040</name>
    <name evidence="11" type="ORF">NUH22_15870</name>
</gene>
<organism evidence="11 13">
    <name type="scientific">Glutamicibacter halophytocola</name>
    <dbReference type="NCBI Taxonomy" id="1933880"/>
    <lineage>
        <taxon>Bacteria</taxon>
        <taxon>Bacillati</taxon>
        <taxon>Actinomycetota</taxon>
        <taxon>Actinomycetes</taxon>
        <taxon>Micrococcales</taxon>
        <taxon>Micrococcaceae</taxon>
        <taxon>Glutamicibacter</taxon>
    </lineage>
</organism>
<dbReference type="SUPFAM" id="SSF111331">
    <property type="entry name" value="NAD kinase/diacylglycerol kinase-like"/>
    <property type="match status" value="1"/>
</dbReference>
<dbReference type="OrthoDB" id="3171056at2"/>
<keyword evidence="7" id="KW-0594">Phospholipid biosynthesis</keyword>
<evidence type="ECO:0000256" key="4">
    <source>
        <dbReference type="ARBA" id="ARBA00022741"/>
    </source>
</evidence>
<dbReference type="SMART" id="SM00046">
    <property type="entry name" value="DAGKc"/>
    <property type="match status" value="1"/>
</dbReference>
<evidence type="ECO:0000313" key="13">
    <source>
        <dbReference type="Proteomes" id="UP001060018"/>
    </source>
</evidence>
<feature type="domain" description="DAGKc" evidence="9">
    <location>
        <begin position="14"/>
        <end position="148"/>
    </location>
</feature>
<protein>
    <submittedName>
        <fullName evidence="10">Diacylglycerol kinase family lipid kinase</fullName>
    </submittedName>
    <submittedName>
        <fullName evidence="11">NAD(+)/NADH kinase</fullName>
    </submittedName>
</protein>
<dbReference type="Pfam" id="PF19279">
    <property type="entry name" value="YegS_C"/>
    <property type="match status" value="1"/>
</dbReference>
<dbReference type="RefSeq" id="WP_146276767.1">
    <property type="nucleotide sequence ID" value="NZ_CP042260.1"/>
</dbReference>
<keyword evidence="8" id="KW-1208">Phospholipid metabolism</keyword>
<dbReference type="AlphaFoldDB" id="A0A5B8I1S3"/>
<evidence type="ECO:0000256" key="1">
    <source>
        <dbReference type="ARBA" id="ARBA00001946"/>
    </source>
</evidence>
<dbReference type="GO" id="GO:0005524">
    <property type="term" value="F:ATP binding"/>
    <property type="evidence" value="ECO:0007669"/>
    <property type="project" value="UniProtKB-KW"/>
</dbReference>
<dbReference type="GO" id="GO:0005886">
    <property type="term" value="C:plasma membrane"/>
    <property type="evidence" value="ECO:0007669"/>
    <property type="project" value="TreeGrafter"/>
</dbReference>
<dbReference type="Proteomes" id="UP000320717">
    <property type="component" value="Chromosome"/>
</dbReference>